<protein>
    <submittedName>
        <fullName evidence="1">Uncharacterized protein</fullName>
    </submittedName>
</protein>
<gene>
    <name evidence="1" type="ORF">LOD99_12177</name>
</gene>
<proteinExistence type="predicted"/>
<name>A0AAV7JI46_9METZ</name>
<accession>A0AAV7JI46</accession>
<dbReference type="EMBL" id="JAKMXF010000332">
    <property type="protein sequence ID" value="KAI6648368.1"/>
    <property type="molecule type" value="Genomic_DNA"/>
</dbReference>
<reference evidence="1 2" key="1">
    <citation type="journal article" date="2023" name="BMC Biol.">
        <title>The compact genome of the sponge Oopsacas minuta (Hexactinellida) is lacking key metazoan core genes.</title>
        <authorList>
            <person name="Santini S."/>
            <person name="Schenkelaars Q."/>
            <person name="Jourda C."/>
            <person name="Duchesne M."/>
            <person name="Belahbib H."/>
            <person name="Rocher C."/>
            <person name="Selva M."/>
            <person name="Riesgo A."/>
            <person name="Vervoort M."/>
            <person name="Leys S.P."/>
            <person name="Kodjabachian L."/>
            <person name="Le Bivic A."/>
            <person name="Borchiellini C."/>
            <person name="Claverie J.M."/>
            <person name="Renard E."/>
        </authorList>
    </citation>
    <scope>NUCLEOTIDE SEQUENCE [LARGE SCALE GENOMIC DNA]</scope>
    <source>
        <strain evidence="1">SPO-2</strain>
    </source>
</reference>
<dbReference type="AlphaFoldDB" id="A0AAV7JI46"/>
<evidence type="ECO:0000313" key="1">
    <source>
        <dbReference type="EMBL" id="KAI6648368.1"/>
    </source>
</evidence>
<keyword evidence="2" id="KW-1185">Reference proteome</keyword>
<evidence type="ECO:0000313" key="2">
    <source>
        <dbReference type="Proteomes" id="UP001165289"/>
    </source>
</evidence>
<comment type="caution">
    <text evidence="1">The sequence shown here is derived from an EMBL/GenBank/DDBJ whole genome shotgun (WGS) entry which is preliminary data.</text>
</comment>
<sequence>MASKHVMAVSDENKINSFCRNNSKLVSDDLGRKLKEVCLIEDADNELKGSSLLGKILKEQNIDPRDLAKYCRTFNAPDLGAKSYELAESLGLKIDANEKDVKTITEDSPVYKLMRMLRTELSPECISKKLPGQDNFEIFVTKIVSKDLTELVDMLENNDLCLLAKDIEDLKEEISSLSEECFKSEVSSFLEAINSPKQNLHKGYSLQMKTKYQGMPLESKVKDPNKPLDS</sequence>
<organism evidence="1 2">
    <name type="scientific">Oopsacas minuta</name>
    <dbReference type="NCBI Taxonomy" id="111878"/>
    <lineage>
        <taxon>Eukaryota</taxon>
        <taxon>Metazoa</taxon>
        <taxon>Porifera</taxon>
        <taxon>Hexactinellida</taxon>
        <taxon>Hexasterophora</taxon>
        <taxon>Lyssacinosida</taxon>
        <taxon>Leucopsacidae</taxon>
        <taxon>Oopsacas</taxon>
    </lineage>
</organism>
<dbReference type="Proteomes" id="UP001165289">
    <property type="component" value="Unassembled WGS sequence"/>
</dbReference>